<dbReference type="EMBL" id="JASPKZ010002701">
    <property type="protein sequence ID" value="KAJ9594968.1"/>
    <property type="molecule type" value="Genomic_DNA"/>
</dbReference>
<name>A0AAD8ABN2_DIPPU</name>
<keyword evidence="1" id="KW-1133">Transmembrane helix</keyword>
<dbReference type="Proteomes" id="UP001233999">
    <property type="component" value="Unassembled WGS sequence"/>
</dbReference>
<protein>
    <submittedName>
        <fullName evidence="2">Uncharacterized protein</fullName>
    </submittedName>
</protein>
<organism evidence="2 3">
    <name type="scientific">Diploptera punctata</name>
    <name type="common">Pacific beetle cockroach</name>
    <dbReference type="NCBI Taxonomy" id="6984"/>
    <lineage>
        <taxon>Eukaryota</taxon>
        <taxon>Metazoa</taxon>
        <taxon>Ecdysozoa</taxon>
        <taxon>Arthropoda</taxon>
        <taxon>Hexapoda</taxon>
        <taxon>Insecta</taxon>
        <taxon>Pterygota</taxon>
        <taxon>Neoptera</taxon>
        <taxon>Polyneoptera</taxon>
        <taxon>Dictyoptera</taxon>
        <taxon>Blattodea</taxon>
        <taxon>Blaberoidea</taxon>
        <taxon>Blaberidae</taxon>
        <taxon>Diplopterinae</taxon>
        <taxon>Diploptera</taxon>
    </lineage>
</organism>
<feature type="non-terminal residue" evidence="2">
    <location>
        <position position="145"/>
    </location>
</feature>
<gene>
    <name evidence="2" type="ORF">L9F63_013732</name>
</gene>
<evidence type="ECO:0000256" key="1">
    <source>
        <dbReference type="SAM" id="Phobius"/>
    </source>
</evidence>
<comment type="caution">
    <text evidence="2">The sequence shown here is derived from an EMBL/GenBank/DDBJ whole genome shotgun (WGS) entry which is preliminary data.</text>
</comment>
<feature type="non-terminal residue" evidence="2">
    <location>
        <position position="1"/>
    </location>
</feature>
<reference evidence="2" key="1">
    <citation type="journal article" date="2023" name="IScience">
        <title>Live-bearing cockroach genome reveals convergent evolutionary mechanisms linked to viviparity in insects and beyond.</title>
        <authorList>
            <person name="Fouks B."/>
            <person name="Harrison M.C."/>
            <person name="Mikhailova A.A."/>
            <person name="Marchal E."/>
            <person name="English S."/>
            <person name="Carruthers M."/>
            <person name="Jennings E.C."/>
            <person name="Chiamaka E.L."/>
            <person name="Frigard R.A."/>
            <person name="Pippel M."/>
            <person name="Attardo G.M."/>
            <person name="Benoit J.B."/>
            <person name="Bornberg-Bauer E."/>
            <person name="Tobe S.S."/>
        </authorList>
    </citation>
    <scope>NUCLEOTIDE SEQUENCE</scope>
    <source>
        <strain evidence="2">Stay&amp;Tobe</strain>
    </source>
</reference>
<sequence>PGQVSSKIGPNEHAIHSARTRSDDIAKTFTARCYKVIVLKQSWIGMYPKVRSSIAIRFYLICLTRAFAGYFLFNGVVGYVHQIRNPFFKRVSFTNRDLVSRIHTVTFPTTISNWNRSSPYSSKQAEQIVGILTTLMSNVKKQVTT</sequence>
<dbReference type="AlphaFoldDB" id="A0AAD8ABN2"/>
<keyword evidence="1" id="KW-0812">Transmembrane</keyword>
<keyword evidence="1" id="KW-0472">Membrane</keyword>
<accession>A0AAD8ABN2</accession>
<proteinExistence type="predicted"/>
<feature type="transmembrane region" description="Helical" evidence="1">
    <location>
        <begin position="56"/>
        <end position="80"/>
    </location>
</feature>
<evidence type="ECO:0000313" key="3">
    <source>
        <dbReference type="Proteomes" id="UP001233999"/>
    </source>
</evidence>
<evidence type="ECO:0000313" key="2">
    <source>
        <dbReference type="EMBL" id="KAJ9594968.1"/>
    </source>
</evidence>
<keyword evidence="3" id="KW-1185">Reference proteome</keyword>
<reference evidence="2" key="2">
    <citation type="submission" date="2023-05" db="EMBL/GenBank/DDBJ databases">
        <authorList>
            <person name="Fouks B."/>
        </authorList>
    </citation>
    <scope>NUCLEOTIDE SEQUENCE</scope>
    <source>
        <strain evidence="2">Stay&amp;Tobe</strain>
        <tissue evidence="2">Testes</tissue>
    </source>
</reference>